<protein>
    <submittedName>
        <fullName evidence="2">Histidine kinase</fullName>
    </submittedName>
</protein>
<dbReference type="Proteomes" id="UP000471745">
    <property type="component" value="Unassembled WGS sequence"/>
</dbReference>
<feature type="region of interest" description="Disordered" evidence="1">
    <location>
        <begin position="64"/>
        <end position="96"/>
    </location>
</feature>
<gene>
    <name evidence="2" type="ORF">G3I18_28715</name>
</gene>
<keyword evidence="2" id="KW-0808">Transferase</keyword>
<keyword evidence="3" id="KW-1185">Reference proteome</keyword>
<feature type="non-terminal residue" evidence="2">
    <location>
        <position position="1"/>
    </location>
</feature>
<evidence type="ECO:0000256" key="1">
    <source>
        <dbReference type="SAM" id="MobiDB-lite"/>
    </source>
</evidence>
<dbReference type="EMBL" id="JAAGNA010000996">
    <property type="protein sequence ID" value="NEC52508.1"/>
    <property type="molecule type" value="Genomic_DNA"/>
</dbReference>
<organism evidence="2 3">
    <name type="scientific">Actinospica acidiphila</name>
    <dbReference type="NCBI Taxonomy" id="304899"/>
    <lineage>
        <taxon>Bacteria</taxon>
        <taxon>Bacillati</taxon>
        <taxon>Actinomycetota</taxon>
        <taxon>Actinomycetes</taxon>
        <taxon>Catenulisporales</taxon>
        <taxon>Actinospicaceae</taxon>
        <taxon>Actinospica</taxon>
    </lineage>
</organism>
<evidence type="ECO:0000313" key="3">
    <source>
        <dbReference type="Proteomes" id="UP000471745"/>
    </source>
</evidence>
<feature type="region of interest" description="Disordered" evidence="1">
    <location>
        <begin position="1"/>
        <end position="24"/>
    </location>
</feature>
<keyword evidence="2" id="KW-0418">Kinase</keyword>
<accession>A0A9X5CS29</accession>
<comment type="caution">
    <text evidence="2">The sequence shown here is derived from an EMBL/GenBank/DDBJ whole genome shotgun (WGS) entry which is preliminary data.</text>
</comment>
<dbReference type="GO" id="GO:0016301">
    <property type="term" value="F:kinase activity"/>
    <property type="evidence" value="ECO:0007669"/>
    <property type="project" value="UniProtKB-KW"/>
</dbReference>
<proteinExistence type="predicted"/>
<evidence type="ECO:0000313" key="2">
    <source>
        <dbReference type="EMBL" id="NEC52508.1"/>
    </source>
</evidence>
<reference evidence="2 3" key="1">
    <citation type="submission" date="2020-01" db="EMBL/GenBank/DDBJ databases">
        <title>Insect and environment-associated Actinomycetes.</title>
        <authorList>
            <person name="Currrie C."/>
            <person name="Chevrette M."/>
            <person name="Carlson C."/>
            <person name="Stubbendieck R."/>
            <person name="Wendt-Pienkowski E."/>
        </authorList>
    </citation>
    <scope>NUCLEOTIDE SEQUENCE [LARGE SCALE GENOMIC DNA]</scope>
    <source>
        <strain evidence="2 3">SID8189</strain>
    </source>
</reference>
<dbReference type="AlphaFoldDB" id="A0A9X5CS29"/>
<sequence>AAPEPNGSGAARKGGLAPLPRRVPQTSLAAELLEEPSSEDPCDDEFTAEHAASSLACFQQGTLRARDAVGDAPEDGPPRVPEPASGHPTPTADADR</sequence>
<name>A0A9X5CS29_9ACTN</name>